<reference evidence="2" key="1">
    <citation type="submission" date="2020-04" db="EMBL/GenBank/DDBJ databases">
        <authorList>
            <person name="Chiriac C."/>
            <person name="Salcher M."/>
            <person name="Ghai R."/>
            <person name="Kavagutti S V."/>
        </authorList>
    </citation>
    <scope>NUCLEOTIDE SEQUENCE</scope>
</reference>
<keyword evidence="1" id="KW-1133">Transmembrane helix</keyword>
<gene>
    <name evidence="2" type="ORF">UFOVP534_3</name>
</gene>
<evidence type="ECO:0000256" key="1">
    <source>
        <dbReference type="SAM" id="Phobius"/>
    </source>
</evidence>
<keyword evidence="1" id="KW-0472">Membrane</keyword>
<proteinExistence type="predicted"/>
<organism evidence="2">
    <name type="scientific">uncultured Caudovirales phage</name>
    <dbReference type="NCBI Taxonomy" id="2100421"/>
    <lineage>
        <taxon>Viruses</taxon>
        <taxon>Duplodnaviria</taxon>
        <taxon>Heunggongvirae</taxon>
        <taxon>Uroviricota</taxon>
        <taxon>Caudoviricetes</taxon>
        <taxon>Peduoviridae</taxon>
        <taxon>Maltschvirus</taxon>
        <taxon>Maltschvirus maltsch</taxon>
    </lineage>
</organism>
<evidence type="ECO:0000313" key="2">
    <source>
        <dbReference type="EMBL" id="CAB4148441.1"/>
    </source>
</evidence>
<dbReference type="EMBL" id="LR796509">
    <property type="protein sequence ID" value="CAB4148441.1"/>
    <property type="molecule type" value="Genomic_DNA"/>
</dbReference>
<accession>A0A6J5MQX4</accession>
<keyword evidence="1" id="KW-0812">Transmembrane</keyword>
<protein>
    <submittedName>
        <fullName evidence="2">Uncharacterized protein</fullName>
    </submittedName>
</protein>
<sequence>MTAQDYLTMAVAICTIVGAFATATRWMVKHYLSELKPNSGSSMRDSINRLERQVEEIYKILIIGGINEPKKSNRRNSQS</sequence>
<name>A0A6J5MQX4_9CAUD</name>
<feature type="transmembrane region" description="Helical" evidence="1">
    <location>
        <begin position="6"/>
        <end position="28"/>
    </location>
</feature>